<evidence type="ECO:0000259" key="6">
    <source>
        <dbReference type="Pfam" id="PF12698"/>
    </source>
</evidence>
<reference evidence="7 8" key="1">
    <citation type="submission" date="2013-02" db="EMBL/GenBank/DDBJ databases">
        <title>The complete genome sequence of Corynebacterium vitaeruminis DSM 20294.</title>
        <authorList>
            <person name="Ruckert C."/>
            <person name="Albersmeier A."/>
            <person name="Kalinowski J."/>
        </authorList>
    </citation>
    <scope>NUCLEOTIDE SEQUENCE [LARGE SCALE GENOMIC DNA]</scope>
    <source>
        <strain evidence="8">ATCC 10234</strain>
    </source>
</reference>
<evidence type="ECO:0000256" key="1">
    <source>
        <dbReference type="ARBA" id="ARBA00004141"/>
    </source>
</evidence>
<name>W5Y345_9CORY</name>
<feature type="transmembrane region" description="Helical" evidence="5">
    <location>
        <begin position="307"/>
        <end position="336"/>
    </location>
</feature>
<feature type="domain" description="ABC-2 type transporter transmembrane" evidence="6">
    <location>
        <begin position="36"/>
        <end position="376"/>
    </location>
</feature>
<keyword evidence="8" id="KW-1185">Reference proteome</keyword>
<feature type="transmembrane region" description="Helical" evidence="5">
    <location>
        <begin position="176"/>
        <end position="199"/>
    </location>
</feature>
<organism evidence="7 8">
    <name type="scientific">Corynebacterium vitaeruminis DSM 20294</name>
    <dbReference type="NCBI Taxonomy" id="1224164"/>
    <lineage>
        <taxon>Bacteria</taxon>
        <taxon>Bacillati</taxon>
        <taxon>Actinomycetota</taxon>
        <taxon>Actinomycetes</taxon>
        <taxon>Mycobacteriales</taxon>
        <taxon>Corynebacteriaceae</taxon>
        <taxon>Corynebacterium</taxon>
    </lineage>
</organism>
<evidence type="ECO:0000256" key="3">
    <source>
        <dbReference type="ARBA" id="ARBA00022989"/>
    </source>
</evidence>
<feature type="transmembrane region" description="Helical" evidence="5">
    <location>
        <begin position="231"/>
        <end position="251"/>
    </location>
</feature>
<dbReference type="STRING" id="1224164.B843_09720"/>
<dbReference type="Proteomes" id="UP000019222">
    <property type="component" value="Chromosome"/>
</dbReference>
<protein>
    <submittedName>
        <fullName evidence="7">Putative ABC transport system, permease protein</fullName>
    </submittedName>
</protein>
<keyword evidence="2 5" id="KW-0812">Transmembrane</keyword>
<evidence type="ECO:0000256" key="5">
    <source>
        <dbReference type="SAM" id="Phobius"/>
    </source>
</evidence>
<evidence type="ECO:0000313" key="7">
    <source>
        <dbReference type="EMBL" id="AHI23329.1"/>
    </source>
</evidence>
<feature type="transmembrane region" description="Helical" evidence="5">
    <location>
        <begin position="33"/>
        <end position="56"/>
    </location>
</feature>
<evidence type="ECO:0000313" key="8">
    <source>
        <dbReference type="Proteomes" id="UP000019222"/>
    </source>
</evidence>
<evidence type="ECO:0000256" key="2">
    <source>
        <dbReference type="ARBA" id="ARBA00022692"/>
    </source>
</evidence>
<dbReference type="RefSeq" id="WP_025253340.1">
    <property type="nucleotide sequence ID" value="NZ_CP004353.1"/>
</dbReference>
<dbReference type="HOGENOM" id="CLU_046841_3_1_11"/>
<dbReference type="eggNOG" id="COG1668">
    <property type="taxonomic scope" value="Bacteria"/>
</dbReference>
<accession>W5Y345</accession>
<dbReference type="KEGG" id="cvt:B843_09720"/>
<evidence type="ECO:0000256" key="4">
    <source>
        <dbReference type="ARBA" id="ARBA00023136"/>
    </source>
</evidence>
<dbReference type="InterPro" id="IPR013525">
    <property type="entry name" value="ABC2_TM"/>
</dbReference>
<sequence>MSSKNSSQGSYSSGQTIVTVAAREIQVVSRIKAVRISIALILILIIGGLAAANYFAGKDSGDGKASMALVGVSAASLPLDSFDVSELSDAQGAEAAVRNGTDYALVYDGSYRLLHDGAVDPAVEAQVRQAVRIKAMNDGLASLGVDPQQFAEATAAPAVEAVDLSADTGPAKDDSYYARLTTTLVGIGALMYLVILFAANVGGRVCEEKSSRVIEIILATVKPLDFLAGKIIGNLIFGTIASLVIVGVGLAGLKATNLGDGVTVDYSVFPLLVVMFVLGMLFFSSLYAAAGSLVSRTEDLQASQMPVMLLIFLTIYAPTFGMNALGSTAMKIFTWIPPTSMTVAPLQYAAGNISVAQLLGAWAIFIAFTVLMMMVVARIYRNAILHNGTRMSWIKALRG</sequence>
<keyword evidence="3 5" id="KW-1133">Transmembrane helix</keyword>
<dbReference type="GO" id="GO:0140359">
    <property type="term" value="F:ABC-type transporter activity"/>
    <property type="evidence" value="ECO:0007669"/>
    <property type="project" value="InterPro"/>
</dbReference>
<dbReference type="AlphaFoldDB" id="W5Y345"/>
<dbReference type="EMBL" id="CP004353">
    <property type="protein sequence ID" value="AHI23329.1"/>
    <property type="molecule type" value="Genomic_DNA"/>
</dbReference>
<feature type="transmembrane region" description="Helical" evidence="5">
    <location>
        <begin position="271"/>
        <end position="295"/>
    </location>
</feature>
<feature type="transmembrane region" description="Helical" evidence="5">
    <location>
        <begin position="356"/>
        <end position="380"/>
    </location>
</feature>
<gene>
    <name evidence="7" type="ORF">B843_09720</name>
</gene>
<dbReference type="GO" id="GO:0016020">
    <property type="term" value="C:membrane"/>
    <property type="evidence" value="ECO:0007669"/>
    <property type="project" value="UniProtKB-SubCell"/>
</dbReference>
<dbReference type="PANTHER" id="PTHR43471">
    <property type="entry name" value="ABC TRANSPORTER PERMEASE"/>
    <property type="match status" value="1"/>
</dbReference>
<proteinExistence type="predicted"/>
<keyword evidence="4 5" id="KW-0472">Membrane</keyword>
<comment type="subcellular location">
    <subcellularLocation>
        <location evidence="1">Membrane</location>
        <topology evidence="1">Multi-pass membrane protein</topology>
    </subcellularLocation>
</comment>
<dbReference type="Pfam" id="PF12698">
    <property type="entry name" value="ABC2_membrane_3"/>
    <property type="match status" value="1"/>
</dbReference>
<dbReference type="PATRIC" id="fig|1224164.3.peg.1964"/>